<proteinExistence type="predicted"/>
<accession>A0A5N6N7M9</accession>
<name>A0A5N6N7M9_9ASTR</name>
<dbReference type="EMBL" id="SZYD01000013">
    <property type="protein sequence ID" value="KAD4386254.1"/>
    <property type="molecule type" value="Genomic_DNA"/>
</dbReference>
<evidence type="ECO:0000313" key="3">
    <source>
        <dbReference type="Proteomes" id="UP000326396"/>
    </source>
</evidence>
<sequence>MQDGGAVVMVLECTVCGEGDDSGRLSSGGSAKGQTSVLSECDWPPPFCLVKNRGWCKCAIADLDRMKNRDEQPNGARN</sequence>
<dbReference type="Proteomes" id="UP000326396">
    <property type="component" value="Linkage Group LG3"/>
</dbReference>
<evidence type="ECO:0000313" key="2">
    <source>
        <dbReference type="EMBL" id="KAD4386254.1"/>
    </source>
</evidence>
<gene>
    <name evidence="2" type="ORF">E3N88_26423</name>
</gene>
<feature type="region of interest" description="Disordered" evidence="1">
    <location>
        <begin position="18"/>
        <end position="37"/>
    </location>
</feature>
<organism evidence="2 3">
    <name type="scientific">Mikania micrantha</name>
    <name type="common">bitter vine</name>
    <dbReference type="NCBI Taxonomy" id="192012"/>
    <lineage>
        <taxon>Eukaryota</taxon>
        <taxon>Viridiplantae</taxon>
        <taxon>Streptophyta</taxon>
        <taxon>Embryophyta</taxon>
        <taxon>Tracheophyta</taxon>
        <taxon>Spermatophyta</taxon>
        <taxon>Magnoliopsida</taxon>
        <taxon>eudicotyledons</taxon>
        <taxon>Gunneridae</taxon>
        <taxon>Pentapetalae</taxon>
        <taxon>asterids</taxon>
        <taxon>campanulids</taxon>
        <taxon>Asterales</taxon>
        <taxon>Asteraceae</taxon>
        <taxon>Asteroideae</taxon>
        <taxon>Heliantheae alliance</taxon>
        <taxon>Eupatorieae</taxon>
        <taxon>Mikania</taxon>
    </lineage>
</organism>
<protein>
    <submittedName>
        <fullName evidence="2">Uncharacterized protein</fullName>
    </submittedName>
</protein>
<evidence type="ECO:0000256" key="1">
    <source>
        <dbReference type="SAM" id="MobiDB-lite"/>
    </source>
</evidence>
<keyword evidence="3" id="KW-1185">Reference proteome</keyword>
<comment type="caution">
    <text evidence="2">The sequence shown here is derived from an EMBL/GenBank/DDBJ whole genome shotgun (WGS) entry which is preliminary data.</text>
</comment>
<reference evidence="2 3" key="1">
    <citation type="submission" date="2019-05" db="EMBL/GenBank/DDBJ databases">
        <title>Mikania micrantha, genome provides insights into the molecular mechanism of rapid growth.</title>
        <authorList>
            <person name="Liu B."/>
        </authorList>
    </citation>
    <scope>NUCLEOTIDE SEQUENCE [LARGE SCALE GENOMIC DNA]</scope>
    <source>
        <strain evidence="2">NLD-2019</strain>
        <tissue evidence="2">Leaf</tissue>
    </source>
</reference>
<dbReference type="AlphaFoldDB" id="A0A5N6N7M9"/>